<dbReference type="Pfam" id="PF26273">
    <property type="entry name" value="Gly_zipper"/>
    <property type="match status" value="1"/>
</dbReference>
<feature type="region of interest" description="Disordered" evidence="1">
    <location>
        <begin position="1"/>
        <end position="38"/>
    </location>
</feature>
<protein>
    <recommendedName>
        <fullName evidence="3">Glycine zipper-like domain-containing protein</fullName>
    </recommendedName>
</protein>
<reference evidence="4 5" key="1">
    <citation type="submission" date="2015-12" db="EMBL/GenBank/DDBJ databases">
        <title>Haloferax profundi sp. nov. isolated from the Discovery deep brine-seawater interface in the Red Sea.</title>
        <authorList>
            <person name="Zhang G."/>
            <person name="Stingl U."/>
            <person name="Rashid M."/>
        </authorList>
    </citation>
    <scope>NUCLEOTIDE SEQUENCE [LARGE SCALE GENOMIC DNA]</scope>
    <source>
        <strain evidence="4 5">SB29</strain>
    </source>
</reference>
<sequence>MSQESVSLSAEAIQQQTPAEPIDHVMVDSDDRSGSSHSAEQFGIGLTAGILLGGIAGVIGNSLTLGVMVGLIIGVVLGIYVMERR</sequence>
<keyword evidence="2" id="KW-1133">Transmembrane helix</keyword>
<feature type="transmembrane region" description="Helical" evidence="2">
    <location>
        <begin position="65"/>
        <end position="82"/>
    </location>
</feature>
<gene>
    <name evidence="4" type="ORF">AUR66_13955</name>
</gene>
<evidence type="ECO:0000256" key="1">
    <source>
        <dbReference type="SAM" id="MobiDB-lite"/>
    </source>
</evidence>
<dbReference type="OrthoDB" id="292613at2157"/>
<dbReference type="AlphaFoldDB" id="A0A0W1SNB9"/>
<evidence type="ECO:0000313" key="5">
    <source>
        <dbReference type="Proteomes" id="UP000053157"/>
    </source>
</evidence>
<dbReference type="InterPro" id="IPR058598">
    <property type="entry name" value="Gly_zipper-like_dom"/>
</dbReference>
<dbReference type="RefSeq" id="WP_058572110.1">
    <property type="nucleotide sequence ID" value="NZ_LOPV01000171.1"/>
</dbReference>
<organism evidence="4 5">
    <name type="scientific">Haloferax profundi</name>
    <dbReference type="NCBI Taxonomy" id="1544718"/>
    <lineage>
        <taxon>Archaea</taxon>
        <taxon>Methanobacteriati</taxon>
        <taxon>Methanobacteriota</taxon>
        <taxon>Stenosarchaea group</taxon>
        <taxon>Halobacteria</taxon>
        <taxon>Halobacteriales</taxon>
        <taxon>Haloferacaceae</taxon>
        <taxon>Haloferax</taxon>
    </lineage>
</organism>
<evidence type="ECO:0000259" key="3">
    <source>
        <dbReference type="Pfam" id="PF26273"/>
    </source>
</evidence>
<comment type="caution">
    <text evidence="4">The sequence shown here is derived from an EMBL/GenBank/DDBJ whole genome shotgun (WGS) entry which is preliminary data.</text>
</comment>
<keyword evidence="5" id="KW-1185">Reference proteome</keyword>
<feature type="compositionally biased region" description="Polar residues" evidence="1">
    <location>
        <begin position="1"/>
        <end position="18"/>
    </location>
</feature>
<keyword evidence="2" id="KW-0812">Transmembrane</keyword>
<dbReference type="EMBL" id="LOPV01000171">
    <property type="protein sequence ID" value="KTG27524.1"/>
    <property type="molecule type" value="Genomic_DNA"/>
</dbReference>
<proteinExistence type="predicted"/>
<name>A0A0W1SNB9_9EURY</name>
<feature type="compositionally biased region" description="Basic and acidic residues" evidence="1">
    <location>
        <begin position="21"/>
        <end position="34"/>
    </location>
</feature>
<feature type="domain" description="Glycine zipper-like" evidence="3">
    <location>
        <begin position="35"/>
        <end position="84"/>
    </location>
</feature>
<feature type="transmembrane region" description="Helical" evidence="2">
    <location>
        <begin position="42"/>
        <end position="59"/>
    </location>
</feature>
<evidence type="ECO:0000256" key="2">
    <source>
        <dbReference type="SAM" id="Phobius"/>
    </source>
</evidence>
<evidence type="ECO:0000313" key="4">
    <source>
        <dbReference type="EMBL" id="KTG27524.1"/>
    </source>
</evidence>
<keyword evidence="2" id="KW-0472">Membrane</keyword>
<dbReference type="Proteomes" id="UP000053157">
    <property type="component" value="Unassembled WGS sequence"/>
</dbReference>
<accession>A0A0W1SNB9</accession>